<evidence type="ECO:0000313" key="5">
    <source>
        <dbReference type="Proteomes" id="UP001633002"/>
    </source>
</evidence>
<dbReference type="EMBL" id="JBJQOH010000002">
    <property type="protein sequence ID" value="KAL3696583.1"/>
    <property type="molecule type" value="Genomic_DNA"/>
</dbReference>
<gene>
    <name evidence="4" type="ORF">R1sor_010659</name>
</gene>
<feature type="domain" description="CCHC-type" evidence="3">
    <location>
        <begin position="103"/>
        <end position="117"/>
    </location>
</feature>
<keyword evidence="1" id="KW-0479">Metal-binding</keyword>
<feature type="compositionally biased region" description="Polar residues" evidence="2">
    <location>
        <begin position="248"/>
        <end position="273"/>
    </location>
</feature>
<feature type="region of interest" description="Disordered" evidence="2">
    <location>
        <begin position="248"/>
        <end position="291"/>
    </location>
</feature>
<dbReference type="InterPro" id="IPR000477">
    <property type="entry name" value="RT_dom"/>
</dbReference>
<name>A0ABD3HYP3_9MARC</name>
<dbReference type="PANTHER" id="PTHR31635">
    <property type="entry name" value="REVERSE TRANSCRIPTASE DOMAIN-CONTAINING PROTEIN-RELATED"/>
    <property type="match status" value="1"/>
</dbReference>
<feature type="compositionally biased region" description="Polar residues" evidence="2">
    <location>
        <begin position="160"/>
        <end position="185"/>
    </location>
</feature>
<dbReference type="InterPro" id="IPR036691">
    <property type="entry name" value="Endo/exonu/phosph_ase_sf"/>
</dbReference>
<evidence type="ECO:0000259" key="3">
    <source>
        <dbReference type="PROSITE" id="PS50158"/>
    </source>
</evidence>
<feature type="region of interest" description="Disordered" evidence="2">
    <location>
        <begin position="134"/>
        <end position="185"/>
    </location>
</feature>
<evidence type="ECO:0000313" key="4">
    <source>
        <dbReference type="EMBL" id="KAL3696583.1"/>
    </source>
</evidence>
<proteinExistence type="predicted"/>
<keyword evidence="1" id="KW-0863">Zinc-finger</keyword>
<dbReference type="PANTHER" id="PTHR31635:SF196">
    <property type="entry name" value="REVERSE TRANSCRIPTASE DOMAIN-CONTAINING PROTEIN-RELATED"/>
    <property type="match status" value="1"/>
</dbReference>
<feature type="compositionally biased region" description="Basic and acidic residues" evidence="2">
    <location>
        <begin position="134"/>
        <end position="146"/>
    </location>
</feature>
<dbReference type="SUPFAM" id="SSF56672">
    <property type="entry name" value="DNA/RNA polymerases"/>
    <property type="match status" value="1"/>
</dbReference>
<dbReference type="Proteomes" id="UP001633002">
    <property type="component" value="Unassembled WGS sequence"/>
</dbReference>
<evidence type="ECO:0000256" key="2">
    <source>
        <dbReference type="SAM" id="MobiDB-lite"/>
    </source>
</evidence>
<evidence type="ECO:0000256" key="1">
    <source>
        <dbReference type="PROSITE-ProRule" id="PRU00047"/>
    </source>
</evidence>
<dbReference type="CDD" id="cd01650">
    <property type="entry name" value="RT_nLTR_like"/>
    <property type="match status" value="1"/>
</dbReference>
<dbReference type="GO" id="GO:0008270">
    <property type="term" value="F:zinc ion binding"/>
    <property type="evidence" value="ECO:0007669"/>
    <property type="project" value="UniProtKB-KW"/>
</dbReference>
<dbReference type="SUPFAM" id="SSF56219">
    <property type="entry name" value="DNase I-like"/>
    <property type="match status" value="1"/>
</dbReference>
<accession>A0ABD3HYP3</accession>
<keyword evidence="1" id="KW-0862">Zinc</keyword>
<sequence length="1025" mass="114702">MFVRILPWTPDYDTYTARGKRRPVWVSIHGLNAALEHLGVKTLKKLGVLLHLAGTKNSSNKFSDVRGLVLMPVDLDPPTSAGFSFKEGYVEYEISYEPLPEGCYTCHQNGHIAKFCPTTTQTWIISEEELEERKKQAEHEIAEQKAKQSIPVTNPHKVGVSNQKGAESQAPPNQSQTSVQLPSRTPTHLQNHYAVLEDLDTQIEQSQAGEASGNNSFDLNVAIAEGNPQGRNNAPTGAEAKDTETVNPYSLGHTQQSQTAPLSLSSPENNDSVNARRDELDSEDTASEGEAELMEGLVSTPTSPLQGRMWNHEAGNNSAPVASPTMIAGSIYLNAPSGLSAQKTISKAKQSTLKSQAHLEDTAGPTALARGQVLQEWNALDQLKDLSDVFYWALKRSGPRFTRQVVRNNRLDQARLDRVYVNQNGEWLSCVQSILHDGAEGASDHIPVKVDLLPAAINRSRRRSHLTWVKQGDACTKFFFATLQSKQAREKMEIIVTEEGETITQDTQIMKVVHDYYTDIYAQPPITEWNIQERTRVMQLIKAKVPDAENQRLIEELCMQELTTTVENMAREKAPGEDGIKVEVLLASWSWSSQGCLLLLLEFWKNKSLGCKNVRAVVKLLPKCEEKQFLRNWRPISLLPIIYKIAARILATRIKSLIPMLVDSEQAGFVDGRFITDNILALKLSQELANERKKPTIFCKLDFFPKAFDRVQHEFLWDTMRHMNFCSKYISLVQGLVSQGSAKVYLNGSSTASFQLQRGVRQGCPISSLLFALSTQPLMLMIREEERRGNLTGLEILDGHPLLHRLFVDDSGITLRASESNFSNLRTTIARFERISGAALNVSKSVILPMAMKRIPTWLHETGCKIMIGGDEVKYQGITAGAEVNEGSHARDLSNRLKIRLSTWANKFLSWPSKVMLLRHVLRSIPIYQFLGLGLNAKGFHQLEAICRTFMWGVNGEGRAKTPLIAWEGITKPYGEGGLHYTPFSVTADALKLRYITRLLGGEKCEWADMIRFFIRTGMSNHTNR</sequence>
<organism evidence="4 5">
    <name type="scientific">Riccia sorocarpa</name>
    <dbReference type="NCBI Taxonomy" id="122646"/>
    <lineage>
        <taxon>Eukaryota</taxon>
        <taxon>Viridiplantae</taxon>
        <taxon>Streptophyta</taxon>
        <taxon>Embryophyta</taxon>
        <taxon>Marchantiophyta</taxon>
        <taxon>Marchantiopsida</taxon>
        <taxon>Marchantiidae</taxon>
        <taxon>Marchantiales</taxon>
        <taxon>Ricciaceae</taxon>
        <taxon>Riccia</taxon>
    </lineage>
</organism>
<dbReference type="InterPro" id="IPR001878">
    <property type="entry name" value="Znf_CCHC"/>
</dbReference>
<feature type="compositionally biased region" description="Acidic residues" evidence="2">
    <location>
        <begin position="280"/>
        <end position="291"/>
    </location>
</feature>
<keyword evidence="5" id="KW-1185">Reference proteome</keyword>
<dbReference type="AlphaFoldDB" id="A0ABD3HYP3"/>
<dbReference type="PROSITE" id="PS50158">
    <property type="entry name" value="ZF_CCHC"/>
    <property type="match status" value="1"/>
</dbReference>
<protein>
    <recommendedName>
        <fullName evidence="3">CCHC-type domain-containing protein</fullName>
    </recommendedName>
</protein>
<comment type="caution">
    <text evidence="4">The sequence shown here is derived from an EMBL/GenBank/DDBJ whole genome shotgun (WGS) entry which is preliminary data.</text>
</comment>
<dbReference type="Pfam" id="PF00078">
    <property type="entry name" value="RVT_1"/>
    <property type="match status" value="1"/>
</dbReference>
<reference evidence="4 5" key="1">
    <citation type="submission" date="2024-09" db="EMBL/GenBank/DDBJ databases">
        <title>Chromosome-scale assembly of Riccia sorocarpa.</title>
        <authorList>
            <person name="Paukszto L."/>
        </authorList>
    </citation>
    <scope>NUCLEOTIDE SEQUENCE [LARGE SCALE GENOMIC DNA]</scope>
    <source>
        <strain evidence="4">LP-2024</strain>
        <tissue evidence="4">Aerial parts of the thallus</tissue>
    </source>
</reference>
<dbReference type="InterPro" id="IPR043502">
    <property type="entry name" value="DNA/RNA_pol_sf"/>
</dbReference>